<keyword evidence="2" id="KW-1185">Reference proteome</keyword>
<accession>A0ABD3G2R2</accession>
<organism evidence="1 2">
    <name type="scientific">Phytophthora oleae</name>
    <dbReference type="NCBI Taxonomy" id="2107226"/>
    <lineage>
        <taxon>Eukaryota</taxon>
        <taxon>Sar</taxon>
        <taxon>Stramenopiles</taxon>
        <taxon>Oomycota</taxon>
        <taxon>Peronosporomycetes</taxon>
        <taxon>Peronosporales</taxon>
        <taxon>Peronosporaceae</taxon>
        <taxon>Phytophthora</taxon>
    </lineage>
</organism>
<name>A0ABD3G2R2_9STRA</name>
<dbReference type="Proteomes" id="UP001632037">
    <property type="component" value="Unassembled WGS sequence"/>
</dbReference>
<gene>
    <name evidence="1" type="ORF">V7S43_001120</name>
</gene>
<reference evidence="1 2" key="1">
    <citation type="submission" date="2024-09" db="EMBL/GenBank/DDBJ databases">
        <title>Genome sequencing and assembly of Phytophthora oleae, isolate VK10A, causative agent of rot of olive drupes.</title>
        <authorList>
            <person name="Conti Taguali S."/>
            <person name="Riolo M."/>
            <person name="La Spada F."/>
            <person name="Cacciola S.O."/>
            <person name="Dionisio G."/>
        </authorList>
    </citation>
    <scope>NUCLEOTIDE SEQUENCE [LARGE SCALE GENOMIC DNA]</scope>
    <source>
        <strain evidence="1 2">VK10A</strain>
    </source>
</reference>
<proteinExistence type="predicted"/>
<dbReference type="EMBL" id="JBIMZQ010000002">
    <property type="protein sequence ID" value="KAL3673408.1"/>
    <property type="molecule type" value="Genomic_DNA"/>
</dbReference>
<sequence>MPFWPICVGILLSNDRSRLCTMHSMHFRRVRSFVLCGWSGSSLPNLQLLHVNNRAAVAMSAQPNVEEIADATAVQLSATWSTVQDSRGAAAEGEVQQVWIGTMLLRCYRYTWKRQSER</sequence>
<protein>
    <submittedName>
        <fullName evidence="1">Uncharacterized protein</fullName>
    </submittedName>
</protein>
<evidence type="ECO:0000313" key="2">
    <source>
        <dbReference type="Proteomes" id="UP001632037"/>
    </source>
</evidence>
<dbReference type="AlphaFoldDB" id="A0ABD3G2R2"/>
<comment type="caution">
    <text evidence="1">The sequence shown here is derived from an EMBL/GenBank/DDBJ whole genome shotgun (WGS) entry which is preliminary data.</text>
</comment>
<evidence type="ECO:0000313" key="1">
    <source>
        <dbReference type="EMBL" id="KAL3673408.1"/>
    </source>
</evidence>